<dbReference type="EC" id="1.5.1.3" evidence="3 8"/>
<evidence type="ECO:0000313" key="12">
    <source>
        <dbReference type="Proteomes" id="UP000075663"/>
    </source>
</evidence>
<dbReference type="GO" id="GO:0006730">
    <property type="term" value="P:one-carbon metabolic process"/>
    <property type="evidence" value="ECO:0007669"/>
    <property type="project" value="UniProtKB-KW"/>
</dbReference>
<evidence type="ECO:0000256" key="7">
    <source>
        <dbReference type="ARBA" id="ARBA00025067"/>
    </source>
</evidence>
<dbReference type="InterPro" id="IPR017925">
    <property type="entry name" value="DHFR_CS"/>
</dbReference>
<reference evidence="11 12" key="1">
    <citation type="submission" date="2016-01" db="EMBL/GenBank/DDBJ databases">
        <title>Genome sequencing of Roseivirga seohaensis SW-152.</title>
        <authorList>
            <person name="Selvaratnam C."/>
            <person name="Thevarajoo S."/>
            <person name="Goh K.M."/>
            <person name="Ee R."/>
            <person name="Chan K.-G."/>
            <person name="Chong C.S."/>
        </authorList>
    </citation>
    <scope>NUCLEOTIDE SEQUENCE [LARGE SCALE GENOMIC DNA]</scope>
    <source>
        <strain evidence="11 12">SW-152</strain>
    </source>
</reference>
<dbReference type="PROSITE" id="PS51330">
    <property type="entry name" value="DHFR_2"/>
    <property type="match status" value="1"/>
</dbReference>
<comment type="caution">
    <text evidence="11">The sequence shown here is derived from an EMBL/GenBank/DDBJ whole genome shotgun (WGS) entry which is preliminary data.</text>
</comment>
<evidence type="ECO:0000256" key="2">
    <source>
        <dbReference type="ARBA" id="ARBA00009539"/>
    </source>
</evidence>
<dbReference type="PIRSF" id="PIRSF000194">
    <property type="entry name" value="DHFR"/>
    <property type="match status" value="1"/>
</dbReference>
<dbReference type="PANTHER" id="PTHR48069">
    <property type="entry name" value="DIHYDROFOLATE REDUCTASE"/>
    <property type="match status" value="1"/>
</dbReference>
<dbReference type="PRINTS" id="PR00070">
    <property type="entry name" value="DHFR"/>
</dbReference>
<dbReference type="GO" id="GO:0070401">
    <property type="term" value="F:NADP+ binding"/>
    <property type="evidence" value="ECO:0007669"/>
    <property type="project" value="UniProtKB-ARBA"/>
</dbReference>
<dbReference type="GO" id="GO:0005829">
    <property type="term" value="C:cytosol"/>
    <property type="evidence" value="ECO:0007669"/>
    <property type="project" value="TreeGrafter"/>
</dbReference>
<dbReference type="GO" id="GO:0004146">
    <property type="term" value="F:dihydrofolate reductase activity"/>
    <property type="evidence" value="ECO:0007669"/>
    <property type="project" value="UniProtKB-EC"/>
</dbReference>
<gene>
    <name evidence="11" type="ORF">AWW67_00640</name>
</gene>
<dbReference type="Proteomes" id="UP000075663">
    <property type="component" value="Unassembled WGS sequence"/>
</dbReference>
<dbReference type="EMBL" id="LRPB01000001">
    <property type="protein sequence ID" value="KYG85866.1"/>
    <property type="molecule type" value="Genomic_DNA"/>
</dbReference>
<comment type="similarity">
    <text evidence="2 8 9">Belongs to the dihydrofolate reductase family.</text>
</comment>
<evidence type="ECO:0000256" key="4">
    <source>
        <dbReference type="ARBA" id="ARBA00022563"/>
    </source>
</evidence>
<sequence>MKTIIVAKAMNNAIGKDNDLPWKLPNDMRHFKQITTGHVVIMGRKNYESIPTKFRPLPNRTNIVLTRQSNFEAPGCITYNSLEQALEYCKLFNQEEIFIIGGEDIYRQSLPIADKLIVTEVGFNFLDADRFFPEIDEAVWVESGRQFFLKDERNPYNHEFVTYIRK</sequence>
<dbReference type="PROSITE" id="PS00075">
    <property type="entry name" value="DHFR_1"/>
    <property type="match status" value="1"/>
</dbReference>
<dbReference type="SUPFAM" id="SSF53597">
    <property type="entry name" value="Dihydrofolate reductase-like"/>
    <property type="match status" value="1"/>
</dbReference>
<dbReference type="STRING" id="1914963.AWW67_00640"/>
<evidence type="ECO:0000256" key="8">
    <source>
        <dbReference type="PIRNR" id="PIRNR000194"/>
    </source>
</evidence>
<accession>A0A150Y4I4</accession>
<dbReference type="InterPro" id="IPR012259">
    <property type="entry name" value="DHFR"/>
</dbReference>
<evidence type="ECO:0000256" key="3">
    <source>
        <dbReference type="ARBA" id="ARBA00012856"/>
    </source>
</evidence>
<evidence type="ECO:0000313" key="11">
    <source>
        <dbReference type="EMBL" id="KYG85866.1"/>
    </source>
</evidence>
<dbReference type="UniPathway" id="UPA00077">
    <property type="reaction ID" value="UER00158"/>
</dbReference>
<evidence type="ECO:0000256" key="6">
    <source>
        <dbReference type="ARBA" id="ARBA00023002"/>
    </source>
</evidence>
<dbReference type="PANTHER" id="PTHR48069:SF3">
    <property type="entry name" value="DIHYDROFOLATE REDUCTASE"/>
    <property type="match status" value="1"/>
</dbReference>
<dbReference type="InterPro" id="IPR024072">
    <property type="entry name" value="DHFR-like_dom_sf"/>
</dbReference>
<dbReference type="FunFam" id="3.40.430.10:FF:000001">
    <property type="entry name" value="Dihydrofolate reductase"/>
    <property type="match status" value="1"/>
</dbReference>
<proteinExistence type="inferred from homology"/>
<evidence type="ECO:0000259" key="10">
    <source>
        <dbReference type="PROSITE" id="PS51330"/>
    </source>
</evidence>
<dbReference type="GO" id="GO:0046452">
    <property type="term" value="P:dihydrofolate metabolic process"/>
    <property type="evidence" value="ECO:0007669"/>
    <property type="project" value="TreeGrafter"/>
</dbReference>
<evidence type="ECO:0000256" key="1">
    <source>
        <dbReference type="ARBA" id="ARBA00004903"/>
    </source>
</evidence>
<dbReference type="Gene3D" id="3.40.430.10">
    <property type="entry name" value="Dihydrofolate Reductase, subunit A"/>
    <property type="match status" value="1"/>
</dbReference>
<evidence type="ECO:0000256" key="5">
    <source>
        <dbReference type="ARBA" id="ARBA00022857"/>
    </source>
</evidence>
<protein>
    <recommendedName>
        <fullName evidence="3 8">Dihydrofolate reductase</fullName>
        <ecNumber evidence="3 8">1.5.1.3</ecNumber>
    </recommendedName>
</protein>
<keyword evidence="6 8" id="KW-0560">Oxidoreductase</keyword>
<dbReference type="GO" id="GO:0046655">
    <property type="term" value="P:folic acid metabolic process"/>
    <property type="evidence" value="ECO:0007669"/>
    <property type="project" value="TreeGrafter"/>
</dbReference>
<dbReference type="GO" id="GO:0046654">
    <property type="term" value="P:tetrahydrofolate biosynthetic process"/>
    <property type="evidence" value="ECO:0007669"/>
    <property type="project" value="UniProtKB-UniPathway"/>
</dbReference>
<dbReference type="AlphaFoldDB" id="A0A150Y4I4"/>
<comment type="catalytic activity">
    <reaction evidence="8">
        <text>(6S)-5,6,7,8-tetrahydrofolate + NADP(+) = 7,8-dihydrofolate + NADPH + H(+)</text>
        <dbReference type="Rhea" id="RHEA:15009"/>
        <dbReference type="ChEBI" id="CHEBI:15378"/>
        <dbReference type="ChEBI" id="CHEBI:57451"/>
        <dbReference type="ChEBI" id="CHEBI:57453"/>
        <dbReference type="ChEBI" id="CHEBI:57783"/>
        <dbReference type="ChEBI" id="CHEBI:58349"/>
        <dbReference type="EC" id="1.5.1.3"/>
    </reaction>
</comment>
<keyword evidence="5 8" id="KW-0521">NADP</keyword>
<comment type="pathway">
    <text evidence="1 8">Cofactor biosynthesis; tetrahydrofolate biosynthesis; 5,6,7,8-tetrahydrofolate from 7,8-dihydrofolate: step 1/1.</text>
</comment>
<keyword evidence="4 8" id="KW-0554">One-carbon metabolism</keyword>
<name>A0A150Y4I4_9BACT</name>
<dbReference type="Pfam" id="PF00186">
    <property type="entry name" value="DHFR_1"/>
    <property type="match status" value="1"/>
</dbReference>
<evidence type="ECO:0000256" key="9">
    <source>
        <dbReference type="RuleBase" id="RU004474"/>
    </source>
</evidence>
<feature type="domain" description="DHFR" evidence="10">
    <location>
        <begin position="1"/>
        <end position="165"/>
    </location>
</feature>
<organism evidence="11 12">
    <name type="scientific">Roseivirga seohaensis</name>
    <dbReference type="NCBI Taxonomy" id="1914963"/>
    <lineage>
        <taxon>Bacteria</taxon>
        <taxon>Pseudomonadati</taxon>
        <taxon>Bacteroidota</taxon>
        <taxon>Cytophagia</taxon>
        <taxon>Cytophagales</taxon>
        <taxon>Roseivirgaceae</taxon>
        <taxon>Roseivirga</taxon>
    </lineage>
</organism>
<dbReference type="CDD" id="cd00209">
    <property type="entry name" value="DHFR"/>
    <property type="match status" value="1"/>
</dbReference>
<comment type="function">
    <text evidence="7 8">Key enzyme in folate metabolism. Catalyzes an essential reaction for de novo glycine and purine synthesis, and for DNA precursor synthesis.</text>
</comment>
<dbReference type="InterPro" id="IPR001796">
    <property type="entry name" value="DHFR_dom"/>
</dbReference>